<comment type="caution">
    <text evidence="1">The sequence shown here is derived from an EMBL/GenBank/DDBJ whole genome shotgun (WGS) entry which is preliminary data.</text>
</comment>
<evidence type="ECO:0000313" key="1">
    <source>
        <dbReference type="EMBL" id="KAK1411400.1"/>
    </source>
</evidence>
<proteinExistence type="predicted"/>
<dbReference type="EMBL" id="JAUHHV010000010">
    <property type="protein sequence ID" value="KAK1411400.1"/>
    <property type="molecule type" value="Genomic_DNA"/>
</dbReference>
<organism evidence="1 2">
    <name type="scientific">Tagetes erecta</name>
    <name type="common">African marigold</name>
    <dbReference type="NCBI Taxonomy" id="13708"/>
    <lineage>
        <taxon>Eukaryota</taxon>
        <taxon>Viridiplantae</taxon>
        <taxon>Streptophyta</taxon>
        <taxon>Embryophyta</taxon>
        <taxon>Tracheophyta</taxon>
        <taxon>Spermatophyta</taxon>
        <taxon>Magnoliopsida</taxon>
        <taxon>eudicotyledons</taxon>
        <taxon>Gunneridae</taxon>
        <taxon>Pentapetalae</taxon>
        <taxon>asterids</taxon>
        <taxon>campanulids</taxon>
        <taxon>Asterales</taxon>
        <taxon>Asteraceae</taxon>
        <taxon>Asteroideae</taxon>
        <taxon>Heliantheae alliance</taxon>
        <taxon>Tageteae</taxon>
        <taxon>Tagetes</taxon>
    </lineage>
</organism>
<sequence length="93" mass="9859">MVHSDSQSPRNQEFVFSRIDFAIQKGIAAQLVARLPIIRMFDHLLVDDDDGLNGCGGGGGGGGDDGDSETIFGIRRDFAEIGGMFRNDDGGVG</sequence>
<gene>
    <name evidence="1" type="ORF">QVD17_37948</name>
</gene>
<protein>
    <submittedName>
        <fullName evidence="1">Uncharacterized protein</fullName>
    </submittedName>
</protein>
<reference evidence="1" key="1">
    <citation type="journal article" date="2023" name="bioRxiv">
        <title>Improved chromosome-level genome assembly for marigold (Tagetes erecta).</title>
        <authorList>
            <person name="Jiang F."/>
            <person name="Yuan L."/>
            <person name="Wang S."/>
            <person name="Wang H."/>
            <person name="Xu D."/>
            <person name="Wang A."/>
            <person name="Fan W."/>
        </authorList>
    </citation>
    <scope>NUCLEOTIDE SEQUENCE</scope>
    <source>
        <strain evidence="1">WSJ</strain>
        <tissue evidence="1">Leaf</tissue>
    </source>
</reference>
<evidence type="ECO:0000313" key="2">
    <source>
        <dbReference type="Proteomes" id="UP001229421"/>
    </source>
</evidence>
<accession>A0AAD8K1I1</accession>
<keyword evidence="2" id="KW-1185">Reference proteome</keyword>
<name>A0AAD8K1I1_TARER</name>
<dbReference type="Proteomes" id="UP001229421">
    <property type="component" value="Unassembled WGS sequence"/>
</dbReference>
<dbReference type="AlphaFoldDB" id="A0AAD8K1I1"/>